<feature type="signal peptide" evidence="2">
    <location>
        <begin position="1"/>
        <end position="19"/>
    </location>
</feature>
<feature type="compositionally biased region" description="Acidic residues" evidence="1">
    <location>
        <begin position="40"/>
        <end position="49"/>
    </location>
</feature>
<evidence type="ECO:0000313" key="4">
    <source>
        <dbReference type="Proteomes" id="UP000276982"/>
    </source>
</evidence>
<dbReference type="AlphaFoldDB" id="A0A3P3Q6L3"/>
<dbReference type="Proteomes" id="UP000276982">
    <property type="component" value="Unassembled WGS sequence"/>
</dbReference>
<dbReference type="EMBL" id="RRCM01000001">
    <property type="protein sequence ID" value="RRJ16867.1"/>
    <property type="molecule type" value="Genomic_DNA"/>
</dbReference>
<dbReference type="RefSeq" id="WP_124952262.1">
    <property type="nucleotide sequence ID" value="NZ_RRCM01000001.1"/>
</dbReference>
<feature type="compositionally biased region" description="Basic and acidic residues" evidence="1">
    <location>
        <begin position="147"/>
        <end position="166"/>
    </location>
</feature>
<organism evidence="3 4">
    <name type="scientific">Lachnoanaerobaculum orale</name>
    <dbReference type="NCBI Taxonomy" id="979627"/>
    <lineage>
        <taxon>Bacteria</taxon>
        <taxon>Bacillati</taxon>
        <taxon>Bacillota</taxon>
        <taxon>Clostridia</taxon>
        <taxon>Lachnospirales</taxon>
        <taxon>Lachnospiraceae</taxon>
        <taxon>Lachnoanaerobaculum</taxon>
    </lineage>
</organism>
<feature type="region of interest" description="Disordered" evidence="1">
    <location>
        <begin position="123"/>
        <end position="166"/>
    </location>
</feature>
<feature type="region of interest" description="Disordered" evidence="1">
    <location>
        <begin position="40"/>
        <end position="60"/>
    </location>
</feature>
<evidence type="ECO:0000256" key="1">
    <source>
        <dbReference type="SAM" id="MobiDB-lite"/>
    </source>
</evidence>
<comment type="caution">
    <text evidence="3">The sequence shown here is derived from an EMBL/GenBank/DDBJ whole genome shotgun (WGS) entry which is preliminary data.</text>
</comment>
<keyword evidence="2" id="KW-0732">Signal</keyword>
<accession>A0A3P3Q6L3</accession>
<feature type="chain" id="PRO_5039277581" description="YtxH domain-containing protein" evidence="2">
    <location>
        <begin position="20"/>
        <end position="166"/>
    </location>
</feature>
<gene>
    <name evidence="3" type="ORF">EHW90_07760</name>
</gene>
<keyword evidence="4" id="KW-1185">Reference proteome</keyword>
<proteinExistence type="predicted"/>
<protein>
    <recommendedName>
        <fullName evidence="5">YtxH domain-containing protein</fullName>
    </recommendedName>
</protein>
<name>A0A3P3Q6L3_9FIRM</name>
<evidence type="ECO:0000313" key="3">
    <source>
        <dbReference type="EMBL" id="RRJ16867.1"/>
    </source>
</evidence>
<evidence type="ECO:0008006" key="5">
    <source>
        <dbReference type="Google" id="ProtNLM"/>
    </source>
</evidence>
<evidence type="ECO:0000256" key="2">
    <source>
        <dbReference type="SAM" id="SignalP"/>
    </source>
</evidence>
<feature type="compositionally biased region" description="Acidic residues" evidence="1">
    <location>
        <begin position="132"/>
        <end position="141"/>
    </location>
</feature>
<reference evidence="3 4" key="1">
    <citation type="submission" date="2018-11" db="EMBL/GenBank/DDBJ databases">
        <title>Genome sequencing of Lachnoanaerobaculum orale DSM 24553T.</title>
        <authorList>
            <person name="Kook J.-K."/>
            <person name="Park S.-N."/>
            <person name="Lim Y.K."/>
        </authorList>
    </citation>
    <scope>NUCLEOTIDE SEQUENCE [LARGE SCALE GENOMIC DNA]</scope>
    <source>
        <strain evidence="3 4">DSM 24553</strain>
    </source>
</reference>
<sequence>MASFKKLLFLASLAGAAAAGVSYVLKYKGYQKELEGEFKDFDDELDENTDNNPSDRKYTELKSSTDEFVTAAKDTANSAKGMASAAKEVLKGVANIVSDNVAAATDVAKDSAKPIFDKAKDKLDKVTKKSEDDDSEVEVDFYEMNPDEDKKDLAQKIDDVLEDDKK</sequence>